<organism evidence="8 9">
    <name type="scientific">Polaribacter gangjinensis</name>
    <dbReference type="NCBI Taxonomy" id="574710"/>
    <lineage>
        <taxon>Bacteria</taxon>
        <taxon>Pseudomonadati</taxon>
        <taxon>Bacteroidota</taxon>
        <taxon>Flavobacteriia</taxon>
        <taxon>Flavobacteriales</taxon>
        <taxon>Flavobacteriaceae</taxon>
    </lineage>
</organism>
<dbReference type="GO" id="GO:0005829">
    <property type="term" value="C:cytosol"/>
    <property type="evidence" value="ECO:0007669"/>
    <property type="project" value="TreeGrafter"/>
</dbReference>
<accession>A0A2S7W9A2</accession>
<dbReference type="PANTHER" id="PTHR21047">
    <property type="entry name" value="DTDP-6-DEOXY-D-GLUCOSE-3,5 EPIMERASE"/>
    <property type="match status" value="1"/>
</dbReference>
<dbReference type="RefSeq" id="WP_211290280.1">
    <property type="nucleotide sequence ID" value="NZ_CP150662.1"/>
</dbReference>
<evidence type="ECO:0000256" key="3">
    <source>
        <dbReference type="ARBA" id="ARBA00012098"/>
    </source>
</evidence>
<evidence type="ECO:0000256" key="2">
    <source>
        <dbReference type="ARBA" id="ARBA00001997"/>
    </source>
</evidence>
<sequence>MISNIQGVIVSDLKQIYHEKGDIYHFMKRSEFSFQGFGESYFSFIKFNEIKAWKRHLKMVCNIVVPIGMVKFILIDFRDNSSTKGEKFTIILGSNNYKRITIPPGIWYGFKGLSEDVNLLNNISDIEHDPNEQENIPINTFNNISW</sequence>
<dbReference type="SUPFAM" id="SSF51182">
    <property type="entry name" value="RmlC-like cupins"/>
    <property type="match status" value="1"/>
</dbReference>
<dbReference type="EMBL" id="MSCL01000001">
    <property type="protein sequence ID" value="PQJ73792.1"/>
    <property type="molecule type" value="Genomic_DNA"/>
</dbReference>
<evidence type="ECO:0000313" key="8">
    <source>
        <dbReference type="EMBL" id="PQJ73792.1"/>
    </source>
</evidence>
<comment type="caution">
    <text evidence="8">The sequence shown here is derived from an EMBL/GenBank/DDBJ whole genome shotgun (WGS) entry which is preliminary data.</text>
</comment>
<evidence type="ECO:0000256" key="5">
    <source>
        <dbReference type="ARBA" id="ARBA00029758"/>
    </source>
</evidence>
<evidence type="ECO:0000256" key="6">
    <source>
        <dbReference type="ARBA" id="ARBA00031424"/>
    </source>
</evidence>
<comment type="function">
    <text evidence="2">Catalyzes the epimerization of the C3' and C5'positions of dTDP-6-deoxy-D-xylo-4-hexulose, forming dTDP-6-deoxy-L-lyxo-4-hexulose.</text>
</comment>
<evidence type="ECO:0000256" key="1">
    <source>
        <dbReference type="ARBA" id="ARBA00001298"/>
    </source>
</evidence>
<dbReference type="PANTHER" id="PTHR21047:SF2">
    <property type="entry name" value="THYMIDINE DIPHOSPHO-4-KETO-RHAMNOSE 3,5-EPIMERASE"/>
    <property type="match status" value="1"/>
</dbReference>
<evidence type="ECO:0000256" key="7">
    <source>
        <dbReference type="ARBA" id="ARBA00033311"/>
    </source>
</evidence>
<reference evidence="8 9" key="1">
    <citation type="submission" date="2016-12" db="EMBL/GenBank/DDBJ databases">
        <title>Trade-off between light-utilization and light-protection in marine flavobacteria.</title>
        <authorList>
            <person name="Kumagai Y."/>
            <person name="Yoshizawa S."/>
            <person name="Kogure K."/>
            <person name="Iwasaki W."/>
        </authorList>
    </citation>
    <scope>NUCLEOTIDE SEQUENCE [LARGE SCALE GENOMIC DNA]</scope>
    <source>
        <strain evidence="8 9">KCTC 22729</strain>
    </source>
</reference>
<dbReference type="Proteomes" id="UP000237608">
    <property type="component" value="Unassembled WGS sequence"/>
</dbReference>
<name>A0A2S7W9A2_9FLAO</name>
<dbReference type="InterPro" id="IPR014710">
    <property type="entry name" value="RmlC-like_jellyroll"/>
</dbReference>
<evidence type="ECO:0000256" key="4">
    <source>
        <dbReference type="ARBA" id="ARBA00019595"/>
    </source>
</evidence>
<protein>
    <recommendedName>
        <fullName evidence="4">dTDP-4-dehydrorhamnose 3,5-epimerase</fullName>
        <ecNumber evidence="3">5.1.3.13</ecNumber>
    </recommendedName>
    <alternativeName>
        <fullName evidence="6">Thymidine diphospho-4-keto-rhamnose 3,5-epimerase</fullName>
    </alternativeName>
    <alternativeName>
        <fullName evidence="5">dTDP-4-keto-6-deoxyglucose 3,5-epimerase</fullName>
    </alternativeName>
    <alternativeName>
        <fullName evidence="7">dTDP-6-deoxy-D-xylo-4-hexulose 3,5-epimerase</fullName>
    </alternativeName>
</protein>
<dbReference type="Gene3D" id="2.60.120.10">
    <property type="entry name" value="Jelly Rolls"/>
    <property type="match status" value="1"/>
</dbReference>
<dbReference type="EC" id="5.1.3.13" evidence="3"/>
<dbReference type="GO" id="GO:0000271">
    <property type="term" value="P:polysaccharide biosynthetic process"/>
    <property type="evidence" value="ECO:0007669"/>
    <property type="project" value="TreeGrafter"/>
</dbReference>
<evidence type="ECO:0000313" key="9">
    <source>
        <dbReference type="Proteomes" id="UP000237608"/>
    </source>
</evidence>
<dbReference type="InterPro" id="IPR000888">
    <property type="entry name" value="RmlC-like"/>
</dbReference>
<dbReference type="Pfam" id="PF00908">
    <property type="entry name" value="dTDP_sugar_isom"/>
    <property type="match status" value="1"/>
</dbReference>
<dbReference type="InterPro" id="IPR011051">
    <property type="entry name" value="RmlC_Cupin_sf"/>
</dbReference>
<proteinExistence type="predicted"/>
<dbReference type="GO" id="GO:0008830">
    <property type="term" value="F:dTDP-4-dehydrorhamnose 3,5-epimerase activity"/>
    <property type="evidence" value="ECO:0007669"/>
    <property type="project" value="UniProtKB-EC"/>
</dbReference>
<dbReference type="AlphaFoldDB" id="A0A2S7W9A2"/>
<comment type="catalytic activity">
    <reaction evidence="1">
        <text>dTDP-4-dehydro-6-deoxy-alpha-D-glucose = dTDP-4-dehydro-beta-L-rhamnose</text>
        <dbReference type="Rhea" id="RHEA:16969"/>
        <dbReference type="ChEBI" id="CHEBI:57649"/>
        <dbReference type="ChEBI" id="CHEBI:62830"/>
        <dbReference type="EC" id="5.1.3.13"/>
    </reaction>
</comment>
<keyword evidence="9" id="KW-1185">Reference proteome</keyword>
<gene>
    <name evidence="8" type="ORF">BTO13_00200</name>
</gene>